<dbReference type="Proteomes" id="UP000494256">
    <property type="component" value="Unassembled WGS sequence"/>
</dbReference>
<dbReference type="AlphaFoldDB" id="A0A8S1A1Q3"/>
<dbReference type="OrthoDB" id="3437960at2759"/>
<evidence type="ECO:0000313" key="1">
    <source>
        <dbReference type="EMBL" id="CAB3240780.1"/>
    </source>
</evidence>
<protein>
    <submittedName>
        <fullName evidence="1">Uncharacterized protein</fullName>
    </submittedName>
</protein>
<name>A0A8S1A1Q3_ARCPL</name>
<comment type="caution">
    <text evidence="1">The sequence shown here is derived from an EMBL/GenBank/DDBJ whole genome shotgun (WGS) entry which is preliminary data.</text>
</comment>
<proteinExistence type="predicted"/>
<gene>
    <name evidence="1" type="ORF">APLA_LOCUS9229</name>
</gene>
<sequence>MDVINIVVQCLQGEAPHTHRRYATSACNTSVTYDRILLKHVTLLSKYVFTGKVFGINRGYNGTRVFKVNIRRVLKGDLNDIGVPVKFGTSKALRFSDATIFVESASISCIPLRVRTCGIFLTEEKREGGTLWLRFIIEPLVLTIRSIEIIEAAIKVYCVFLELTGTWEPEQTL</sequence>
<evidence type="ECO:0000313" key="2">
    <source>
        <dbReference type="Proteomes" id="UP000494256"/>
    </source>
</evidence>
<accession>A0A8S1A1Q3</accession>
<dbReference type="EMBL" id="CADEBD010000309">
    <property type="protein sequence ID" value="CAB3240780.1"/>
    <property type="molecule type" value="Genomic_DNA"/>
</dbReference>
<organism evidence="1 2">
    <name type="scientific">Arctia plantaginis</name>
    <name type="common">Wood tiger moth</name>
    <name type="synonym">Phalaena plantaginis</name>
    <dbReference type="NCBI Taxonomy" id="874455"/>
    <lineage>
        <taxon>Eukaryota</taxon>
        <taxon>Metazoa</taxon>
        <taxon>Ecdysozoa</taxon>
        <taxon>Arthropoda</taxon>
        <taxon>Hexapoda</taxon>
        <taxon>Insecta</taxon>
        <taxon>Pterygota</taxon>
        <taxon>Neoptera</taxon>
        <taxon>Endopterygota</taxon>
        <taxon>Lepidoptera</taxon>
        <taxon>Glossata</taxon>
        <taxon>Ditrysia</taxon>
        <taxon>Noctuoidea</taxon>
        <taxon>Erebidae</taxon>
        <taxon>Arctiinae</taxon>
        <taxon>Arctia</taxon>
    </lineage>
</organism>
<reference evidence="1 2" key="1">
    <citation type="submission" date="2020-04" db="EMBL/GenBank/DDBJ databases">
        <authorList>
            <person name="Wallbank WR R."/>
            <person name="Pardo Diaz C."/>
            <person name="Kozak K."/>
            <person name="Martin S."/>
            <person name="Jiggins C."/>
            <person name="Moest M."/>
            <person name="Warren A I."/>
            <person name="Byers J.R.P. K."/>
            <person name="Montejo-Kovacevich G."/>
            <person name="Yen C E."/>
        </authorList>
    </citation>
    <scope>NUCLEOTIDE SEQUENCE [LARGE SCALE GENOMIC DNA]</scope>
</reference>